<dbReference type="PANTHER" id="PTHR31962:SF6">
    <property type="entry name" value="EISOSOME COMPONENT PIL1-DOMAIN-CONTAINING PROTEIN"/>
    <property type="match status" value="1"/>
</dbReference>
<feature type="region of interest" description="Disordered" evidence="2">
    <location>
        <begin position="503"/>
        <end position="949"/>
    </location>
</feature>
<dbReference type="GO" id="GO:0036286">
    <property type="term" value="C:eisosome filament"/>
    <property type="evidence" value="ECO:0007669"/>
    <property type="project" value="TreeGrafter"/>
</dbReference>
<evidence type="ECO:0000313" key="4">
    <source>
        <dbReference type="Proteomes" id="UP000717328"/>
    </source>
</evidence>
<dbReference type="GO" id="GO:0006897">
    <property type="term" value="P:endocytosis"/>
    <property type="evidence" value="ECO:0007669"/>
    <property type="project" value="TreeGrafter"/>
</dbReference>
<organism evidence="3 4">
    <name type="scientific">Sphagnurus paluster</name>
    <dbReference type="NCBI Taxonomy" id="117069"/>
    <lineage>
        <taxon>Eukaryota</taxon>
        <taxon>Fungi</taxon>
        <taxon>Dikarya</taxon>
        <taxon>Basidiomycota</taxon>
        <taxon>Agaricomycotina</taxon>
        <taxon>Agaricomycetes</taxon>
        <taxon>Agaricomycetidae</taxon>
        <taxon>Agaricales</taxon>
        <taxon>Tricholomatineae</taxon>
        <taxon>Lyophyllaceae</taxon>
        <taxon>Sphagnurus</taxon>
    </lineage>
</organism>
<feature type="compositionally biased region" description="Low complexity" evidence="2">
    <location>
        <begin position="873"/>
        <end position="891"/>
    </location>
</feature>
<comment type="caution">
    <text evidence="3">The sequence shown here is derived from an EMBL/GenBank/DDBJ whole genome shotgun (WGS) entry which is preliminary data.</text>
</comment>
<keyword evidence="4" id="KW-1185">Reference proteome</keyword>
<feature type="compositionally biased region" description="Basic and acidic residues" evidence="2">
    <location>
        <begin position="530"/>
        <end position="540"/>
    </location>
</feature>
<feature type="region of interest" description="Disordered" evidence="2">
    <location>
        <begin position="455"/>
        <end position="490"/>
    </location>
</feature>
<keyword evidence="1" id="KW-0175">Coiled coil</keyword>
<feature type="compositionally biased region" description="Polar residues" evidence="2">
    <location>
        <begin position="300"/>
        <end position="311"/>
    </location>
</feature>
<dbReference type="EMBL" id="JABCKI010005864">
    <property type="protein sequence ID" value="KAG5637063.1"/>
    <property type="molecule type" value="Genomic_DNA"/>
</dbReference>
<dbReference type="Gene3D" id="1.20.1270.60">
    <property type="entry name" value="Arfaptin homology (AH) domain/BAR domain"/>
    <property type="match status" value="1"/>
</dbReference>
<sequence>MFKSAATKIAHNSTIPALGGNHDLRPLQDLILAEKQVLISLQRLSVDFAKSAEALKIWGSGEGDDLGDILGASTTLMTQWSNALTQYASYGHQMRDSLKAIRTREEKLDELKRRRKAVCAKAESAEKKLSKMSPEHKNLLMQTEALNALRAEIRTMDSDIMTEEAAIGDFKRTMTKSWMGLKFGGLVECAEKGRIAGEYGRLIVAVGWPLHYTGANLIVISQEIPEEQTQPGMPRNTYYGRAKTEILLSEAYRSVNEVGMSTGPKPPSQLHGQDQAIPSSQGQPQNPFGTPQPPFHGLPHQQTGNSETFGGTPNYLPAPQGLGTGEFFNQPGSPAVGPGSPTQQQYPQPGQLGGYHGYPELQAPPAQHPRSVDDFGVGTQSSGLADQPGPANGGRFATFPVKRSAAGGTTYTVSDPLHHETDSFSSSVAQALSSTSAQGAPSSFYNPEVSYEVSHTVSYTPPPGPPPGAAVQAPVTSGDRNAQHEDNGPANYADDAILAYMLNPAPEDPHDDTVSRHVRFGGVDDMEEEYERRQNIKNDEYEPSYQTQPEKETLKEKGQEELYSPLPEGQPPQYQDLSPRADTAPTRPSLEIPSGKNGGGSANSSPTAVTGDTRFQNQRRIPPPSLEPEEDERALNAAAAREISRELDALSSNFTPPVSPNPSRPSLSEVPDRARTGSLTSLGYPAYNLSAIDNSPLTPPVAPYSRRTPSPHPGTDSPYSPPTAYNRSSPYPPEAVTSEYRQQQPSPPLPDATARMSLSNSRFSNSSAPSRNYDDLPRLPTLSTPLGSPYQTPPEYPSSRGPGVPSSPVSKSSTSLNSQIPPGTRTISAAAFKRSPARMVSGEVPALADNGGTNPLNTIKKRLPASPHPQRDASPSSRGRSGSATALAPATALPPLPAMETSDDDYDYLSAYVASGERDQNEPPEVTPGQGGYAEGRFATDLEGGGGLR</sequence>
<feature type="compositionally biased region" description="Basic and acidic residues" evidence="2">
    <location>
        <begin position="549"/>
        <end position="560"/>
    </location>
</feature>
<evidence type="ECO:0000256" key="2">
    <source>
        <dbReference type="SAM" id="MobiDB-lite"/>
    </source>
</evidence>
<gene>
    <name evidence="3" type="ORF">H0H81_005944</name>
</gene>
<feature type="region of interest" description="Disordered" evidence="2">
    <location>
        <begin position="257"/>
        <end position="398"/>
    </location>
</feature>
<name>A0A9P7K4Y0_9AGAR</name>
<dbReference type="GO" id="GO:0070941">
    <property type="term" value="P:eisosome assembly"/>
    <property type="evidence" value="ECO:0007669"/>
    <property type="project" value="TreeGrafter"/>
</dbReference>
<feature type="compositionally biased region" description="Polar residues" evidence="2">
    <location>
        <begin position="270"/>
        <end position="289"/>
    </location>
</feature>
<accession>A0A9P7K4Y0</accession>
<evidence type="ECO:0000256" key="1">
    <source>
        <dbReference type="SAM" id="Coils"/>
    </source>
</evidence>
<feature type="compositionally biased region" description="Low complexity" evidence="2">
    <location>
        <begin position="755"/>
        <end position="771"/>
    </location>
</feature>
<dbReference type="GO" id="GO:0005886">
    <property type="term" value="C:plasma membrane"/>
    <property type="evidence" value="ECO:0007669"/>
    <property type="project" value="TreeGrafter"/>
</dbReference>
<reference evidence="3" key="2">
    <citation type="submission" date="2021-10" db="EMBL/GenBank/DDBJ databases">
        <title>Phylogenomics reveals ancestral predisposition of the termite-cultivated fungus Termitomyces towards a domesticated lifestyle.</title>
        <authorList>
            <person name="Auxier B."/>
            <person name="Grum-Grzhimaylo A."/>
            <person name="Cardenas M.E."/>
            <person name="Lodge J.D."/>
            <person name="Laessoe T."/>
            <person name="Pedersen O."/>
            <person name="Smith M.E."/>
            <person name="Kuyper T.W."/>
            <person name="Franco-Molano E.A."/>
            <person name="Baroni T.J."/>
            <person name="Aanen D.K."/>
        </authorList>
    </citation>
    <scope>NUCLEOTIDE SEQUENCE</scope>
    <source>
        <strain evidence="3">D49</strain>
    </source>
</reference>
<feature type="compositionally biased region" description="Polar residues" evidence="2">
    <location>
        <begin position="781"/>
        <end position="790"/>
    </location>
</feature>
<dbReference type="PANTHER" id="PTHR31962">
    <property type="entry name" value="SPHINGOLIPID LONG CHAIN BASE-RESPONSIVE PROTEIN PIL1"/>
    <property type="match status" value="1"/>
</dbReference>
<dbReference type="Pfam" id="PF13805">
    <property type="entry name" value="Pil1"/>
    <property type="match status" value="1"/>
</dbReference>
<feature type="compositionally biased region" description="Polar residues" evidence="2">
    <location>
        <begin position="816"/>
        <end position="827"/>
    </location>
</feature>
<feature type="compositionally biased region" description="Low complexity" evidence="2">
    <location>
        <begin position="337"/>
        <end position="350"/>
    </location>
</feature>
<proteinExistence type="predicted"/>
<evidence type="ECO:0000313" key="3">
    <source>
        <dbReference type="EMBL" id="KAG5637063.1"/>
    </source>
</evidence>
<dbReference type="InterPro" id="IPR028245">
    <property type="entry name" value="PIL1/LSP1"/>
</dbReference>
<protein>
    <recommendedName>
        <fullName evidence="5">Eisosome component PIL1-domain-containing protein</fullName>
    </recommendedName>
</protein>
<dbReference type="GO" id="GO:0008289">
    <property type="term" value="F:lipid binding"/>
    <property type="evidence" value="ECO:0007669"/>
    <property type="project" value="TreeGrafter"/>
</dbReference>
<dbReference type="AlphaFoldDB" id="A0A9P7K4Y0"/>
<reference evidence="3" key="1">
    <citation type="submission" date="2021-02" db="EMBL/GenBank/DDBJ databases">
        <authorList>
            <person name="Nieuwenhuis M."/>
            <person name="Van De Peppel L.J.J."/>
        </authorList>
    </citation>
    <scope>NUCLEOTIDE SEQUENCE</scope>
    <source>
        <strain evidence="3">D49</strain>
    </source>
</reference>
<feature type="coiled-coil region" evidence="1">
    <location>
        <begin position="94"/>
        <end position="128"/>
    </location>
</feature>
<dbReference type="InterPro" id="IPR027267">
    <property type="entry name" value="AH/BAR_dom_sf"/>
</dbReference>
<feature type="compositionally biased region" description="Low complexity" evidence="2">
    <location>
        <begin position="797"/>
        <end position="815"/>
    </location>
</feature>
<evidence type="ECO:0008006" key="5">
    <source>
        <dbReference type="Google" id="ProtNLM"/>
    </source>
</evidence>
<dbReference type="Proteomes" id="UP000717328">
    <property type="component" value="Unassembled WGS sequence"/>
</dbReference>
<dbReference type="OrthoDB" id="5599269at2759"/>
<feature type="compositionally biased region" description="Polar residues" evidence="2">
    <location>
        <begin position="606"/>
        <end position="619"/>
    </location>
</feature>